<dbReference type="EMBL" id="GBRH01223783">
    <property type="protein sequence ID" value="JAD74112.1"/>
    <property type="molecule type" value="Transcribed_RNA"/>
</dbReference>
<reference evidence="1" key="2">
    <citation type="journal article" date="2015" name="Data Brief">
        <title>Shoot transcriptome of the giant reed, Arundo donax.</title>
        <authorList>
            <person name="Barrero R.A."/>
            <person name="Guerrero F.D."/>
            <person name="Moolhuijzen P."/>
            <person name="Goolsby J.A."/>
            <person name="Tidwell J."/>
            <person name="Bellgard S.E."/>
            <person name="Bellgard M.I."/>
        </authorList>
    </citation>
    <scope>NUCLEOTIDE SEQUENCE</scope>
    <source>
        <tissue evidence="1">Shoot tissue taken approximately 20 cm above the soil surface</tissue>
    </source>
</reference>
<name>A0A0A9CRM6_ARUDO</name>
<evidence type="ECO:0000313" key="1">
    <source>
        <dbReference type="EMBL" id="JAD74112.1"/>
    </source>
</evidence>
<organism evidence="1">
    <name type="scientific">Arundo donax</name>
    <name type="common">Giant reed</name>
    <name type="synonym">Donax arundinaceus</name>
    <dbReference type="NCBI Taxonomy" id="35708"/>
    <lineage>
        <taxon>Eukaryota</taxon>
        <taxon>Viridiplantae</taxon>
        <taxon>Streptophyta</taxon>
        <taxon>Embryophyta</taxon>
        <taxon>Tracheophyta</taxon>
        <taxon>Spermatophyta</taxon>
        <taxon>Magnoliopsida</taxon>
        <taxon>Liliopsida</taxon>
        <taxon>Poales</taxon>
        <taxon>Poaceae</taxon>
        <taxon>PACMAD clade</taxon>
        <taxon>Arundinoideae</taxon>
        <taxon>Arundineae</taxon>
        <taxon>Arundo</taxon>
    </lineage>
</organism>
<sequence length="40" mass="4664">MPKVMLITWIIVIFKDPQLCIFHIKECTELGSSTIVKQMK</sequence>
<proteinExistence type="predicted"/>
<dbReference type="AlphaFoldDB" id="A0A0A9CRM6"/>
<reference evidence="1" key="1">
    <citation type="submission" date="2014-09" db="EMBL/GenBank/DDBJ databases">
        <authorList>
            <person name="Magalhaes I.L.F."/>
            <person name="Oliveira U."/>
            <person name="Santos F.R."/>
            <person name="Vidigal T.H.D.A."/>
            <person name="Brescovit A.D."/>
            <person name="Santos A.J."/>
        </authorList>
    </citation>
    <scope>NUCLEOTIDE SEQUENCE</scope>
    <source>
        <tissue evidence="1">Shoot tissue taken approximately 20 cm above the soil surface</tissue>
    </source>
</reference>
<accession>A0A0A9CRM6</accession>
<protein>
    <submittedName>
        <fullName evidence="1">Uncharacterized protein</fullName>
    </submittedName>
</protein>